<dbReference type="STRING" id="6832.A0A553NAY0"/>
<protein>
    <submittedName>
        <fullName evidence="2">Uncharacterized protein</fullName>
    </submittedName>
</protein>
<comment type="caution">
    <text evidence="2">The sequence shown here is derived from an EMBL/GenBank/DDBJ whole genome shotgun (WGS) entry which is preliminary data.</text>
</comment>
<dbReference type="Proteomes" id="UP000318571">
    <property type="component" value="Chromosome 10"/>
</dbReference>
<accession>A0A553NAY0</accession>
<sequence>MSAWNVTQRLLGPSRSGRLGGLAFRRAYWWGHDTLEDQKTREIMKKAANQVLRPVETGVVERKSSSIIPARVVDEASTLVRDDRFSFVPGQFYSITARPILPRFFDRAYYKYELIRKTYVRLAESQLFIKSRFTSLGSDLGAAHFLCYRNCRVRFVGHDHWTELDGGQLMIPNSYQPGWFIEAIDASQSLLVYEGYQNLRNLIHLRYLDVSYTQHTDDWTVDRITTEYMDSLEYLDLSGCGGINLSGLECLWRLRKLKTLVLYDMDHVEHLGLLCLYLLELYPDLDIRGVEYIDVKLLEGTEHSYLLEDLEDELLKLPEVQSLASKSTLNSSETSEASTLKHRNAKSN</sequence>
<evidence type="ECO:0000256" key="1">
    <source>
        <dbReference type="SAM" id="MobiDB-lite"/>
    </source>
</evidence>
<reference evidence="2 3" key="1">
    <citation type="journal article" date="2018" name="Nat. Ecol. Evol.">
        <title>Genomic signatures of mitonuclear coevolution across populations of Tigriopus californicus.</title>
        <authorList>
            <person name="Barreto F.S."/>
            <person name="Watson E.T."/>
            <person name="Lima T.G."/>
            <person name="Willett C.S."/>
            <person name="Edmands S."/>
            <person name="Li W."/>
            <person name="Burton R.S."/>
        </authorList>
    </citation>
    <scope>NUCLEOTIDE SEQUENCE [LARGE SCALE GENOMIC DNA]</scope>
    <source>
        <strain evidence="2 3">San Diego</strain>
    </source>
</reference>
<dbReference type="OrthoDB" id="1708588at2759"/>
<evidence type="ECO:0000313" key="2">
    <source>
        <dbReference type="EMBL" id="TRY62577.1"/>
    </source>
</evidence>
<evidence type="ECO:0000313" key="3">
    <source>
        <dbReference type="Proteomes" id="UP000318571"/>
    </source>
</evidence>
<dbReference type="SUPFAM" id="SSF52047">
    <property type="entry name" value="RNI-like"/>
    <property type="match status" value="1"/>
</dbReference>
<dbReference type="EMBL" id="VCGU01000458">
    <property type="protein sequence ID" value="TRY62577.1"/>
    <property type="molecule type" value="Genomic_DNA"/>
</dbReference>
<feature type="compositionally biased region" description="Polar residues" evidence="1">
    <location>
        <begin position="327"/>
        <end position="338"/>
    </location>
</feature>
<keyword evidence="3" id="KW-1185">Reference proteome</keyword>
<dbReference type="AlphaFoldDB" id="A0A553NAY0"/>
<dbReference type="Gene3D" id="3.80.10.10">
    <property type="entry name" value="Ribonuclease Inhibitor"/>
    <property type="match status" value="1"/>
</dbReference>
<name>A0A553NAY0_TIGCA</name>
<proteinExistence type="predicted"/>
<organism evidence="2 3">
    <name type="scientific">Tigriopus californicus</name>
    <name type="common">Marine copepod</name>
    <dbReference type="NCBI Taxonomy" id="6832"/>
    <lineage>
        <taxon>Eukaryota</taxon>
        <taxon>Metazoa</taxon>
        <taxon>Ecdysozoa</taxon>
        <taxon>Arthropoda</taxon>
        <taxon>Crustacea</taxon>
        <taxon>Multicrustacea</taxon>
        <taxon>Hexanauplia</taxon>
        <taxon>Copepoda</taxon>
        <taxon>Harpacticoida</taxon>
        <taxon>Harpacticidae</taxon>
        <taxon>Tigriopus</taxon>
    </lineage>
</organism>
<feature type="region of interest" description="Disordered" evidence="1">
    <location>
        <begin position="327"/>
        <end position="348"/>
    </location>
</feature>
<gene>
    <name evidence="2" type="ORF">TCAL_00476</name>
</gene>
<dbReference type="InterPro" id="IPR032675">
    <property type="entry name" value="LRR_dom_sf"/>
</dbReference>